<accession>A0A3P5XE95</accession>
<evidence type="ECO:0008006" key="4">
    <source>
        <dbReference type="Google" id="ProtNLM"/>
    </source>
</evidence>
<reference evidence="2 3" key="1">
    <citation type="submission" date="2018-11" db="EMBL/GenBank/DDBJ databases">
        <authorList>
            <person name="Criscuolo A."/>
        </authorList>
    </citation>
    <scope>NUCLEOTIDE SEQUENCE [LARGE SCALE GENOMIC DNA]</scope>
    <source>
        <strain evidence="2">ACIP111625</strain>
    </source>
</reference>
<feature type="transmembrane region" description="Helical" evidence="1">
    <location>
        <begin position="20"/>
        <end position="42"/>
    </location>
</feature>
<evidence type="ECO:0000256" key="1">
    <source>
        <dbReference type="SAM" id="Phobius"/>
    </source>
</evidence>
<dbReference type="AlphaFoldDB" id="A0A3P5XE95"/>
<sequence>MLSWTRGHLRRFGKEEDGLVMTEFLILLPLLVWSFMALVIYWDAYRTVNGAQKASYAIADLISRQSRIDRPFILGMEGVMESLLGRPNVVSMRITSLQYTEDKNGVGKFTVLFSESPNSRKPKLTTTAVQGLADRIPMMTSGDTTVLVETWTNYQPGFEVGIPFSTFENFIVTRPRYHRRVCLTEEMKKSCPDNA</sequence>
<dbReference type="EMBL" id="UXAW01000070">
    <property type="protein sequence ID" value="VDC28588.1"/>
    <property type="molecule type" value="Genomic_DNA"/>
</dbReference>
<protein>
    <recommendedName>
        <fullName evidence="4">TadE-like protein</fullName>
    </recommendedName>
</protein>
<keyword evidence="1" id="KW-1133">Transmembrane helix</keyword>
<gene>
    <name evidence="2" type="ORF">XINFAN_02166</name>
</gene>
<organism evidence="2 3">
    <name type="scientific">Pseudogemmobacter humi</name>
    <dbReference type="NCBI Taxonomy" id="2483812"/>
    <lineage>
        <taxon>Bacteria</taxon>
        <taxon>Pseudomonadati</taxon>
        <taxon>Pseudomonadota</taxon>
        <taxon>Alphaproteobacteria</taxon>
        <taxon>Rhodobacterales</taxon>
        <taxon>Paracoccaceae</taxon>
        <taxon>Pseudogemmobacter</taxon>
    </lineage>
</organism>
<dbReference type="RefSeq" id="WP_124086925.1">
    <property type="nucleotide sequence ID" value="NZ_UXAW01000070.1"/>
</dbReference>
<keyword evidence="1" id="KW-0812">Transmembrane</keyword>
<dbReference type="OrthoDB" id="7876207at2"/>
<evidence type="ECO:0000313" key="2">
    <source>
        <dbReference type="EMBL" id="VDC28588.1"/>
    </source>
</evidence>
<keyword evidence="1" id="KW-0472">Membrane</keyword>
<evidence type="ECO:0000313" key="3">
    <source>
        <dbReference type="Proteomes" id="UP000277498"/>
    </source>
</evidence>
<proteinExistence type="predicted"/>
<keyword evidence="3" id="KW-1185">Reference proteome</keyword>
<dbReference type="Proteomes" id="UP000277498">
    <property type="component" value="Unassembled WGS sequence"/>
</dbReference>
<name>A0A3P5XE95_9RHOB</name>